<accession>A0A8J6P720</accession>
<evidence type="ECO:0000256" key="1">
    <source>
        <dbReference type="SAM" id="SignalP"/>
    </source>
</evidence>
<sequence>MKKYLFFLFMTVSVTVLAQPPVERNSAVTNSAEPSVLKETEEVTVPQTATIQTGNEFYKLYQQANSSPEQKNPTVQQQRRMNDFVELNRQEDANGFDYNLSVFMAGNYDLSKKDFLEKAKVLQPKNQYVLLQSVGVSYILNDQTTLITDLKELAKQNVWNTDDFSYAKDVLASIPSNGILITHGIHDSYPIIHLQRIEKYRNDVRVIPMHLLQSSEFRKQLSNEDLSIPETNQVNTQYLKEFCTSNQEAPIYLSLTIPSAYFTDMEQRLYPVGLTFRYSPAVFQNSELNTRLWTGMNKGVIVKYKSQTGKQLSANYLPVLLNLYMYYKAENNGRLANEIKNSIRQIGENIGNTNLMKELGVNE</sequence>
<protein>
    <submittedName>
        <fullName evidence="2">Uncharacterized protein</fullName>
    </submittedName>
</protein>
<keyword evidence="1" id="KW-0732">Signal</keyword>
<dbReference type="RefSeq" id="WP_216714338.1">
    <property type="nucleotide sequence ID" value="NZ_JACVEL010000007.1"/>
</dbReference>
<dbReference type="Proteomes" id="UP000652681">
    <property type="component" value="Unassembled WGS sequence"/>
</dbReference>
<evidence type="ECO:0000313" key="2">
    <source>
        <dbReference type="EMBL" id="MBC9813037.1"/>
    </source>
</evidence>
<dbReference type="AlphaFoldDB" id="A0A8J6P720"/>
<proteinExistence type="predicted"/>
<organism evidence="2 3">
    <name type="scientific">Taishania pollutisoli</name>
    <dbReference type="NCBI Taxonomy" id="2766479"/>
    <lineage>
        <taxon>Bacteria</taxon>
        <taxon>Pseudomonadati</taxon>
        <taxon>Bacteroidota</taxon>
        <taxon>Flavobacteriia</taxon>
        <taxon>Flavobacteriales</taxon>
        <taxon>Crocinitomicaceae</taxon>
        <taxon>Taishania</taxon>
    </lineage>
</organism>
<gene>
    <name evidence="2" type="ORF">H9Y05_11210</name>
</gene>
<comment type="caution">
    <text evidence="2">The sequence shown here is derived from an EMBL/GenBank/DDBJ whole genome shotgun (WGS) entry which is preliminary data.</text>
</comment>
<name>A0A8J6P720_9FLAO</name>
<evidence type="ECO:0000313" key="3">
    <source>
        <dbReference type="Proteomes" id="UP000652681"/>
    </source>
</evidence>
<reference evidence="2" key="1">
    <citation type="submission" date="2020-09" db="EMBL/GenBank/DDBJ databases">
        <title>Taishania pollutisoli gen. nov., sp. nov., Isolated from Tetrabromobisphenol A-Contaminated Soil.</title>
        <authorList>
            <person name="Chen Q."/>
        </authorList>
    </citation>
    <scope>NUCLEOTIDE SEQUENCE</scope>
    <source>
        <strain evidence="2">CZZ-1</strain>
    </source>
</reference>
<feature type="chain" id="PRO_5035180534" evidence="1">
    <location>
        <begin position="19"/>
        <end position="363"/>
    </location>
</feature>
<keyword evidence="3" id="KW-1185">Reference proteome</keyword>
<feature type="signal peptide" evidence="1">
    <location>
        <begin position="1"/>
        <end position="18"/>
    </location>
</feature>
<dbReference type="EMBL" id="JACVEL010000007">
    <property type="protein sequence ID" value="MBC9813037.1"/>
    <property type="molecule type" value="Genomic_DNA"/>
</dbReference>